<feature type="region of interest" description="Disordered" evidence="1">
    <location>
        <begin position="1"/>
        <end position="84"/>
    </location>
</feature>
<dbReference type="Proteomes" id="UP000594342">
    <property type="component" value="Unassembled WGS sequence"/>
</dbReference>
<name>A0A5K0U9U2_9VIRU</name>
<evidence type="ECO:0000313" key="2">
    <source>
        <dbReference type="EMBL" id="VBB18361.1"/>
    </source>
</evidence>
<gene>
    <name evidence="2" type="ORF">YASMINEVIRUS_824</name>
</gene>
<feature type="compositionally biased region" description="Basic and acidic residues" evidence="1">
    <location>
        <begin position="246"/>
        <end position="261"/>
    </location>
</feature>
<comment type="caution">
    <text evidence="2">The sequence shown here is derived from an EMBL/GenBank/DDBJ whole genome shotgun (WGS) entry which is preliminary data.</text>
</comment>
<reference evidence="2 3" key="1">
    <citation type="submission" date="2018-10" db="EMBL/GenBank/DDBJ databases">
        <authorList>
            <consortium name="IHU Genomes"/>
        </authorList>
    </citation>
    <scope>NUCLEOTIDE SEQUENCE [LARGE SCALE GENOMIC DNA]</scope>
    <source>
        <strain evidence="2 3">A1</strain>
    </source>
</reference>
<evidence type="ECO:0000256" key="1">
    <source>
        <dbReference type="SAM" id="MobiDB-lite"/>
    </source>
</evidence>
<proteinExistence type="predicted"/>
<feature type="compositionally biased region" description="Basic and acidic residues" evidence="1">
    <location>
        <begin position="1"/>
        <end position="19"/>
    </location>
</feature>
<dbReference type="EMBL" id="UPSH01000001">
    <property type="protein sequence ID" value="VBB18361.1"/>
    <property type="molecule type" value="Genomic_DNA"/>
</dbReference>
<sequence length="291" mass="34575">MPRTDTDSRYKAVKDKSFDSDDENTYISGDEVDEDIDEDINDDVDYDGTADDNEDNEDNEDNDEDEEEDEDNDSKQSKSKKVKKVPVKTKKLPLKDALKSVEERSLYTEVDRFFTTKCDQKKIQKMVRIINNEDTISLRLLNWFAMKYSSTMEALDFVNADGKMELFDVKISYRARLNTHSKKHFDPFRRGRKFDYNYDKKDKTKVVETTLCQLNFFRWMYMHNLMDYVEENFETLKNKMGSFNTQEKKKKETKKEKEKLKKQTIKNKKNEMSLKVKRFNEGSTNKVVIII</sequence>
<keyword evidence="3" id="KW-1185">Reference proteome</keyword>
<feature type="compositionally biased region" description="Acidic residues" evidence="1">
    <location>
        <begin position="20"/>
        <end position="72"/>
    </location>
</feature>
<evidence type="ECO:0000313" key="3">
    <source>
        <dbReference type="Proteomes" id="UP000594342"/>
    </source>
</evidence>
<dbReference type="InterPro" id="IPR055621">
    <property type="entry name" value="DUF7197"/>
</dbReference>
<feature type="region of interest" description="Disordered" evidence="1">
    <location>
        <begin position="244"/>
        <end position="265"/>
    </location>
</feature>
<accession>A0A5K0U9U2</accession>
<dbReference type="Pfam" id="PF23827">
    <property type="entry name" value="DUF7197"/>
    <property type="match status" value="1"/>
</dbReference>
<protein>
    <submittedName>
        <fullName evidence="2">Uncharacterized protein</fullName>
    </submittedName>
</protein>
<organism evidence="2 3">
    <name type="scientific">Yasminevirus sp. GU-2018</name>
    <dbReference type="NCBI Taxonomy" id="2420051"/>
    <lineage>
        <taxon>Viruses</taxon>
        <taxon>Varidnaviria</taxon>
        <taxon>Bamfordvirae</taxon>
        <taxon>Nucleocytoviricota</taxon>
        <taxon>Megaviricetes</taxon>
        <taxon>Imitervirales</taxon>
        <taxon>Mimiviridae</taxon>
        <taxon>Klosneuvirinae</taxon>
        <taxon>Yasminevirus</taxon>
        <taxon>Yasminevirus saudimassiliense</taxon>
    </lineage>
</organism>